<dbReference type="InterPro" id="IPR025660">
    <property type="entry name" value="Pept_his_AS"/>
</dbReference>
<dbReference type="InterPro" id="IPR013128">
    <property type="entry name" value="Peptidase_C1A"/>
</dbReference>
<dbReference type="Pfam" id="PF08246">
    <property type="entry name" value="Inhibitor_I29"/>
    <property type="match status" value="1"/>
</dbReference>
<name>A0ABQ9G0C0_TEGGR</name>
<dbReference type="PROSITE" id="PS00640">
    <property type="entry name" value="THIOL_PROTEASE_ASN"/>
    <property type="match status" value="1"/>
</dbReference>
<dbReference type="InterPro" id="IPR000668">
    <property type="entry name" value="Peptidase_C1A_C"/>
</dbReference>
<accession>A0ABQ9G0C0</accession>
<dbReference type="SUPFAM" id="SSF54001">
    <property type="entry name" value="Cysteine proteinases"/>
    <property type="match status" value="1"/>
</dbReference>
<comment type="similarity">
    <text evidence="1">Belongs to the peptidase C1 family.</text>
</comment>
<dbReference type="PANTHER" id="PTHR12411">
    <property type="entry name" value="CYSTEINE PROTEASE FAMILY C1-RELATED"/>
    <property type="match status" value="1"/>
</dbReference>
<comment type="caution">
    <text evidence="4">The sequence shown here is derived from an EMBL/GenBank/DDBJ whole genome shotgun (WGS) entry which is preliminary data.</text>
</comment>
<evidence type="ECO:0000259" key="3">
    <source>
        <dbReference type="SMART" id="SM00645"/>
    </source>
</evidence>
<dbReference type="SMART" id="SM00645">
    <property type="entry name" value="Pept_C1"/>
    <property type="match status" value="1"/>
</dbReference>
<dbReference type="InterPro" id="IPR039417">
    <property type="entry name" value="Peptidase_C1A_papain-like"/>
</dbReference>
<evidence type="ECO:0000256" key="2">
    <source>
        <dbReference type="ARBA" id="ARBA00023157"/>
    </source>
</evidence>
<dbReference type="CDD" id="cd02248">
    <property type="entry name" value="Peptidase_C1A"/>
    <property type="match status" value="1"/>
</dbReference>
<dbReference type="Gene3D" id="1.10.287.2250">
    <property type="match status" value="1"/>
</dbReference>
<dbReference type="EMBL" id="JARBDR010000018">
    <property type="protein sequence ID" value="KAJ8321970.1"/>
    <property type="molecule type" value="Genomic_DNA"/>
</dbReference>
<dbReference type="InterPro" id="IPR013201">
    <property type="entry name" value="Prot_inhib_I29"/>
</dbReference>
<dbReference type="Proteomes" id="UP001217089">
    <property type="component" value="Unassembled WGS sequence"/>
</dbReference>
<proteinExistence type="inferred from homology"/>
<dbReference type="Gene3D" id="3.90.70.10">
    <property type="entry name" value="Cysteine proteinases"/>
    <property type="match status" value="1"/>
</dbReference>
<dbReference type="InterPro" id="IPR038765">
    <property type="entry name" value="Papain-like_cys_pep_sf"/>
</dbReference>
<sequence>MRYIEQHNEQADKGKHTYWLGMNEYGDMDTVDWREKGYVVPEIGNQLQCGNNGCEGGQMTYSYVYVKKNNGIDTEASYPYVAKEGDCEFKKENVGATDIGFFQIKKDSEKDLQAAVQSIGPIGNAIDGTRPSFQLYKSGVYSDPNCSNTTINHSLLIVGYGTDSKGQEYWTCKNSWGVSWGNKGYVLIARNKNNMCGIAATASFPIV</sequence>
<evidence type="ECO:0000313" key="5">
    <source>
        <dbReference type="Proteomes" id="UP001217089"/>
    </source>
</evidence>
<dbReference type="PROSITE" id="PS00639">
    <property type="entry name" value="THIOL_PROTEASE_HIS"/>
    <property type="match status" value="1"/>
</dbReference>
<reference evidence="4 5" key="1">
    <citation type="submission" date="2022-12" db="EMBL/GenBank/DDBJ databases">
        <title>Chromosome-level genome of Tegillarca granosa.</title>
        <authorList>
            <person name="Kim J."/>
        </authorList>
    </citation>
    <scope>NUCLEOTIDE SEQUENCE [LARGE SCALE GENOMIC DNA]</scope>
    <source>
        <strain evidence="4">Teg-2019</strain>
        <tissue evidence="4">Adductor muscle</tissue>
    </source>
</reference>
<evidence type="ECO:0000313" key="4">
    <source>
        <dbReference type="EMBL" id="KAJ8321970.1"/>
    </source>
</evidence>
<keyword evidence="5" id="KW-1185">Reference proteome</keyword>
<organism evidence="4 5">
    <name type="scientific">Tegillarca granosa</name>
    <name type="common">Malaysian cockle</name>
    <name type="synonym">Anadara granosa</name>
    <dbReference type="NCBI Taxonomy" id="220873"/>
    <lineage>
        <taxon>Eukaryota</taxon>
        <taxon>Metazoa</taxon>
        <taxon>Spiralia</taxon>
        <taxon>Lophotrochozoa</taxon>
        <taxon>Mollusca</taxon>
        <taxon>Bivalvia</taxon>
        <taxon>Autobranchia</taxon>
        <taxon>Pteriomorphia</taxon>
        <taxon>Arcoida</taxon>
        <taxon>Arcoidea</taxon>
        <taxon>Arcidae</taxon>
        <taxon>Tegillarca</taxon>
    </lineage>
</organism>
<gene>
    <name evidence="4" type="ORF">KUTeg_000441</name>
</gene>
<protein>
    <recommendedName>
        <fullName evidence="3">Peptidase C1A papain C-terminal domain-containing protein</fullName>
    </recommendedName>
</protein>
<keyword evidence="2" id="KW-1015">Disulfide bond</keyword>
<evidence type="ECO:0000256" key="1">
    <source>
        <dbReference type="ARBA" id="ARBA00008455"/>
    </source>
</evidence>
<dbReference type="InterPro" id="IPR025661">
    <property type="entry name" value="Pept_asp_AS"/>
</dbReference>
<feature type="domain" description="Peptidase C1A papain C-terminal" evidence="3">
    <location>
        <begin position="27"/>
        <end position="206"/>
    </location>
</feature>
<dbReference type="Pfam" id="PF00112">
    <property type="entry name" value="Peptidase_C1"/>
    <property type="match status" value="1"/>
</dbReference>